<dbReference type="AlphaFoldDB" id="A0AAV8W183"/>
<organism evidence="1 2">
    <name type="scientific">Exocentrus adspersus</name>
    <dbReference type="NCBI Taxonomy" id="1586481"/>
    <lineage>
        <taxon>Eukaryota</taxon>
        <taxon>Metazoa</taxon>
        <taxon>Ecdysozoa</taxon>
        <taxon>Arthropoda</taxon>
        <taxon>Hexapoda</taxon>
        <taxon>Insecta</taxon>
        <taxon>Pterygota</taxon>
        <taxon>Neoptera</taxon>
        <taxon>Endopterygota</taxon>
        <taxon>Coleoptera</taxon>
        <taxon>Polyphaga</taxon>
        <taxon>Cucujiformia</taxon>
        <taxon>Chrysomeloidea</taxon>
        <taxon>Cerambycidae</taxon>
        <taxon>Lamiinae</taxon>
        <taxon>Acanthocinini</taxon>
        <taxon>Exocentrus</taxon>
    </lineage>
</organism>
<comment type="caution">
    <text evidence="1">The sequence shown here is derived from an EMBL/GenBank/DDBJ whole genome shotgun (WGS) entry which is preliminary data.</text>
</comment>
<proteinExistence type="predicted"/>
<dbReference type="EMBL" id="JANEYG010000014">
    <property type="protein sequence ID" value="KAJ8920447.1"/>
    <property type="molecule type" value="Genomic_DNA"/>
</dbReference>
<keyword evidence="2" id="KW-1185">Reference proteome</keyword>
<gene>
    <name evidence="1" type="ORF">NQ315_005315</name>
</gene>
<protein>
    <submittedName>
        <fullName evidence="1">Uncharacterized protein</fullName>
    </submittedName>
</protein>
<evidence type="ECO:0000313" key="2">
    <source>
        <dbReference type="Proteomes" id="UP001159042"/>
    </source>
</evidence>
<sequence>MFESQEYAAKKLDSQDFDENDIIPGTPVSEIKKIKFRKRKINRSKKPVLYQECGNNNYKYKIDNTKTGTFSFNKPFVYHHLTEVSRYSLYRFPKNNNIHLIGVHKFSNSLGHYLESCSNDDMVCIPLDFTVSTGIPDIDVVVSVFGSIEFKSSALSFVVKFFRQEAEIVVRNYIQSLCELRKYIPTDYVATTSNSVKIRREH</sequence>
<reference evidence="1 2" key="1">
    <citation type="journal article" date="2023" name="Insect Mol. Biol.">
        <title>Genome sequencing provides insights into the evolution of gene families encoding plant cell wall-degrading enzymes in longhorned beetles.</title>
        <authorList>
            <person name="Shin N.R."/>
            <person name="Okamura Y."/>
            <person name="Kirsch R."/>
            <person name="Pauchet Y."/>
        </authorList>
    </citation>
    <scope>NUCLEOTIDE SEQUENCE [LARGE SCALE GENOMIC DNA]</scope>
    <source>
        <strain evidence="1">EAD_L_NR</strain>
    </source>
</reference>
<evidence type="ECO:0000313" key="1">
    <source>
        <dbReference type="EMBL" id="KAJ8920447.1"/>
    </source>
</evidence>
<name>A0AAV8W183_9CUCU</name>
<accession>A0AAV8W183</accession>
<dbReference type="Proteomes" id="UP001159042">
    <property type="component" value="Unassembled WGS sequence"/>
</dbReference>